<name>A0A518JNI9_9BACT</name>
<feature type="compositionally biased region" description="Polar residues" evidence="1">
    <location>
        <begin position="25"/>
        <end position="36"/>
    </location>
</feature>
<evidence type="ECO:0000313" key="3">
    <source>
        <dbReference type="Proteomes" id="UP000315082"/>
    </source>
</evidence>
<reference evidence="2 3" key="1">
    <citation type="submission" date="2019-02" db="EMBL/GenBank/DDBJ databases">
        <title>Deep-cultivation of Planctomycetes and their phenomic and genomic characterization uncovers novel biology.</title>
        <authorList>
            <person name="Wiegand S."/>
            <person name="Jogler M."/>
            <person name="Boedeker C."/>
            <person name="Pinto D."/>
            <person name="Vollmers J."/>
            <person name="Rivas-Marin E."/>
            <person name="Kohn T."/>
            <person name="Peeters S.H."/>
            <person name="Heuer A."/>
            <person name="Rast P."/>
            <person name="Oberbeckmann S."/>
            <person name="Bunk B."/>
            <person name="Jeske O."/>
            <person name="Meyerdierks A."/>
            <person name="Storesund J.E."/>
            <person name="Kallscheuer N."/>
            <person name="Luecker S."/>
            <person name="Lage O.M."/>
            <person name="Pohl T."/>
            <person name="Merkel B.J."/>
            <person name="Hornburger P."/>
            <person name="Mueller R.-W."/>
            <person name="Bruemmer F."/>
            <person name="Labrenz M."/>
            <person name="Spormann A.M."/>
            <person name="Op den Camp H."/>
            <person name="Overmann J."/>
            <person name="Amann R."/>
            <person name="Jetten M.S.M."/>
            <person name="Mascher T."/>
            <person name="Medema M.H."/>
            <person name="Devos D.P."/>
            <person name="Kaster A.-K."/>
            <person name="Ovreas L."/>
            <person name="Rohde M."/>
            <person name="Galperin M.Y."/>
            <person name="Jogler C."/>
        </authorList>
    </citation>
    <scope>NUCLEOTIDE SEQUENCE [LARGE SCALE GENOMIC DNA]</scope>
    <source>
        <strain evidence="2 3">Poly24</strain>
    </source>
</reference>
<proteinExistence type="predicted"/>
<dbReference type="KEGG" id="rcf:Poly24_08060"/>
<keyword evidence="3" id="KW-1185">Reference proteome</keyword>
<feature type="compositionally biased region" description="Basic and acidic residues" evidence="1">
    <location>
        <begin position="1"/>
        <end position="21"/>
    </location>
</feature>
<dbReference type="EMBL" id="CP036348">
    <property type="protein sequence ID" value="QDV67115.1"/>
    <property type="molecule type" value="Genomic_DNA"/>
</dbReference>
<organism evidence="2 3">
    <name type="scientific">Rosistilla carotiformis</name>
    <dbReference type="NCBI Taxonomy" id="2528017"/>
    <lineage>
        <taxon>Bacteria</taxon>
        <taxon>Pseudomonadati</taxon>
        <taxon>Planctomycetota</taxon>
        <taxon>Planctomycetia</taxon>
        <taxon>Pirellulales</taxon>
        <taxon>Pirellulaceae</taxon>
        <taxon>Rosistilla</taxon>
    </lineage>
</organism>
<dbReference type="Proteomes" id="UP000315082">
    <property type="component" value="Chromosome"/>
</dbReference>
<gene>
    <name evidence="2" type="ORF">Poly24_08060</name>
</gene>
<accession>A0A518JNI9</accession>
<sequence>MEQTKKDLVDRRKSGDGDKVYQQHYRGQNLNRFQPH</sequence>
<evidence type="ECO:0000256" key="1">
    <source>
        <dbReference type="SAM" id="MobiDB-lite"/>
    </source>
</evidence>
<feature type="region of interest" description="Disordered" evidence="1">
    <location>
        <begin position="1"/>
        <end position="36"/>
    </location>
</feature>
<protein>
    <submittedName>
        <fullName evidence="2">Uncharacterized protein</fullName>
    </submittedName>
</protein>
<dbReference type="AlphaFoldDB" id="A0A518JNI9"/>
<evidence type="ECO:0000313" key="2">
    <source>
        <dbReference type="EMBL" id="QDV67115.1"/>
    </source>
</evidence>